<feature type="domain" description="DUF4185" evidence="2">
    <location>
        <begin position="204"/>
        <end position="359"/>
    </location>
</feature>
<dbReference type="Proteomes" id="UP000799436">
    <property type="component" value="Unassembled WGS sequence"/>
</dbReference>
<proteinExistence type="predicted"/>
<dbReference type="Pfam" id="PF13810">
    <property type="entry name" value="DUF4185"/>
    <property type="match status" value="1"/>
</dbReference>
<evidence type="ECO:0000313" key="3">
    <source>
        <dbReference type="EMBL" id="KAF2765640.1"/>
    </source>
</evidence>
<keyword evidence="1" id="KW-0732">Signal</keyword>
<evidence type="ECO:0000259" key="2">
    <source>
        <dbReference type="Pfam" id="PF13810"/>
    </source>
</evidence>
<feature type="signal peptide" evidence="1">
    <location>
        <begin position="1"/>
        <end position="16"/>
    </location>
</feature>
<reference evidence="3" key="1">
    <citation type="journal article" date="2020" name="Stud. Mycol.">
        <title>101 Dothideomycetes genomes: a test case for predicting lifestyles and emergence of pathogens.</title>
        <authorList>
            <person name="Haridas S."/>
            <person name="Albert R."/>
            <person name="Binder M."/>
            <person name="Bloem J."/>
            <person name="Labutti K."/>
            <person name="Salamov A."/>
            <person name="Andreopoulos B."/>
            <person name="Baker S."/>
            <person name="Barry K."/>
            <person name="Bills G."/>
            <person name="Bluhm B."/>
            <person name="Cannon C."/>
            <person name="Castanera R."/>
            <person name="Culley D."/>
            <person name="Daum C."/>
            <person name="Ezra D."/>
            <person name="Gonzalez J."/>
            <person name="Henrissat B."/>
            <person name="Kuo A."/>
            <person name="Liang C."/>
            <person name="Lipzen A."/>
            <person name="Lutzoni F."/>
            <person name="Magnuson J."/>
            <person name="Mondo S."/>
            <person name="Nolan M."/>
            <person name="Ohm R."/>
            <person name="Pangilinan J."/>
            <person name="Park H.-J."/>
            <person name="Ramirez L."/>
            <person name="Alfaro M."/>
            <person name="Sun H."/>
            <person name="Tritt A."/>
            <person name="Yoshinaga Y."/>
            <person name="Zwiers L.-H."/>
            <person name="Turgeon B."/>
            <person name="Goodwin S."/>
            <person name="Spatafora J."/>
            <person name="Crous P."/>
            <person name="Grigoriev I."/>
        </authorList>
    </citation>
    <scope>NUCLEOTIDE SEQUENCE</scope>
    <source>
        <strain evidence="3">CBS 116005</strain>
    </source>
</reference>
<dbReference type="InterPro" id="IPR025442">
    <property type="entry name" value="DUF4185"/>
</dbReference>
<dbReference type="EMBL" id="ML995887">
    <property type="protein sequence ID" value="KAF2765640.1"/>
    <property type="molecule type" value="Genomic_DNA"/>
</dbReference>
<evidence type="ECO:0000313" key="4">
    <source>
        <dbReference type="Proteomes" id="UP000799436"/>
    </source>
</evidence>
<keyword evidence="4" id="KW-1185">Reference proteome</keyword>
<organism evidence="3 4">
    <name type="scientific">Teratosphaeria nubilosa</name>
    <dbReference type="NCBI Taxonomy" id="161662"/>
    <lineage>
        <taxon>Eukaryota</taxon>
        <taxon>Fungi</taxon>
        <taxon>Dikarya</taxon>
        <taxon>Ascomycota</taxon>
        <taxon>Pezizomycotina</taxon>
        <taxon>Dothideomycetes</taxon>
        <taxon>Dothideomycetidae</taxon>
        <taxon>Mycosphaerellales</taxon>
        <taxon>Teratosphaeriaceae</taxon>
        <taxon>Teratosphaeria</taxon>
    </lineage>
</organism>
<evidence type="ECO:0000256" key="1">
    <source>
        <dbReference type="SAM" id="SignalP"/>
    </source>
</evidence>
<sequence length="381" mass="40959">MDVFSLFLFLAQATSAPAPVRRAVTPTVSGTPEVLGIAKSSIWNRDSCLSTNVRGRLLWTCRDSQSDEDFLSSTASWTNFNSDGTPAITDSILDMYGTTNLSQSYFEVPSSMCGGASSVAGSCGNSTRYAIWPDTRSMPVSTGDNGNIALYTWIPNTHITDDFVQLNENPSGSLYRADYSDSLGENDVPPAQLLDDSFWPAGSIRYGEYGFVIANGTAYLYGTLNGTLGVVLAKVSTDSIEDKNAYSYYTNSSWSSTAPSINDSSAAVTNAGTGGQGTYYWSAYFDSYVWIGAPYIGDNPIFQIATAPAPEGPWTEPSTFYTGEQGSASLGAYSQQAHPGMSKDFGSSSEIYLTYTKVNEGDENGEITGTYSTPIIHVIWE</sequence>
<dbReference type="AlphaFoldDB" id="A0A6G1KYZ1"/>
<protein>
    <recommendedName>
        <fullName evidence="2">DUF4185 domain-containing protein</fullName>
    </recommendedName>
</protein>
<accession>A0A6G1KYZ1</accession>
<name>A0A6G1KYZ1_9PEZI</name>
<feature type="chain" id="PRO_5026082647" description="DUF4185 domain-containing protein" evidence="1">
    <location>
        <begin position="17"/>
        <end position="381"/>
    </location>
</feature>
<dbReference type="OrthoDB" id="2583188at2759"/>
<gene>
    <name evidence="3" type="ORF">EJ03DRAFT_391405</name>
</gene>